<dbReference type="Proteomes" id="UP000002415">
    <property type="component" value="Chromosome"/>
</dbReference>
<dbReference type="KEGG" id="fno:Fnod_0258"/>
<dbReference type="AlphaFoldDB" id="A7HJP1"/>
<feature type="transmembrane region" description="Helical" evidence="1">
    <location>
        <begin position="6"/>
        <end position="25"/>
    </location>
</feature>
<dbReference type="HOGENOM" id="CLU_153786_0_0_0"/>
<keyword evidence="1" id="KW-1133">Transmembrane helix</keyword>
<evidence type="ECO:0000256" key="1">
    <source>
        <dbReference type="SAM" id="Phobius"/>
    </source>
</evidence>
<protein>
    <submittedName>
        <fullName evidence="2">Uncharacterized protein</fullName>
    </submittedName>
</protein>
<reference evidence="2 3" key="1">
    <citation type="submission" date="2007-07" db="EMBL/GenBank/DDBJ databases">
        <title>Complete sequence of Fervidobacterium nodosum Rt17-B1.</title>
        <authorList>
            <consortium name="US DOE Joint Genome Institute"/>
            <person name="Copeland A."/>
            <person name="Lucas S."/>
            <person name="Lapidus A."/>
            <person name="Barry K."/>
            <person name="Glavina del Rio T."/>
            <person name="Dalin E."/>
            <person name="Tice H."/>
            <person name="Pitluck S."/>
            <person name="Saunders E."/>
            <person name="Brettin T."/>
            <person name="Bruce D."/>
            <person name="Detter J.C."/>
            <person name="Han C."/>
            <person name="Schmutz J."/>
            <person name="Larimer F."/>
            <person name="Land M."/>
            <person name="Hauser L."/>
            <person name="Kyrpides N."/>
            <person name="Mikhailova N."/>
            <person name="Nelson K."/>
            <person name="Gogarten J.P."/>
            <person name="Noll K."/>
            <person name="Richardson P."/>
        </authorList>
    </citation>
    <scope>NUCLEOTIDE SEQUENCE [LARGE SCALE GENOMIC DNA]</scope>
    <source>
        <strain evidence="3">ATCC 35602 / DSM 5306 / Rt17-B1</strain>
    </source>
</reference>
<feature type="transmembrane region" description="Helical" evidence="1">
    <location>
        <begin position="37"/>
        <end position="59"/>
    </location>
</feature>
<gene>
    <name evidence="2" type="ordered locus">Fnod_0258</name>
</gene>
<keyword evidence="3" id="KW-1185">Reference proteome</keyword>
<feature type="transmembrane region" description="Helical" evidence="1">
    <location>
        <begin position="71"/>
        <end position="92"/>
    </location>
</feature>
<reference evidence="2 3" key="2">
    <citation type="journal article" date="2009" name="Proc. Natl. Acad. Sci. U.S.A.">
        <title>On the chimeric nature, thermophilic origin, and phylogenetic placement of the Thermotogales.</title>
        <authorList>
            <person name="Zhaxybayeva O."/>
            <person name="Swithers K.S."/>
            <person name="Lapierre P."/>
            <person name="Fournier G.P."/>
            <person name="Bickhart D.M."/>
            <person name="DeBoy R.T."/>
            <person name="Nelson K.E."/>
            <person name="Nesbo C.L."/>
            <person name="Doolittle W.F."/>
            <person name="Gogarten J.P."/>
            <person name="Noll K.M."/>
        </authorList>
    </citation>
    <scope>NUCLEOTIDE SEQUENCE [LARGE SCALE GENOMIC DNA]</scope>
    <source>
        <strain evidence="3">ATCC 35602 / DSM 5306 / Rt17-B1</strain>
    </source>
</reference>
<keyword evidence="1" id="KW-0472">Membrane</keyword>
<evidence type="ECO:0000313" key="3">
    <source>
        <dbReference type="Proteomes" id="UP000002415"/>
    </source>
</evidence>
<proteinExistence type="predicted"/>
<organism evidence="2 3">
    <name type="scientific">Fervidobacterium nodosum (strain ATCC 35602 / DSM 5306 / Rt17-B1)</name>
    <dbReference type="NCBI Taxonomy" id="381764"/>
    <lineage>
        <taxon>Bacteria</taxon>
        <taxon>Thermotogati</taxon>
        <taxon>Thermotogota</taxon>
        <taxon>Thermotogae</taxon>
        <taxon>Thermotogales</taxon>
        <taxon>Fervidobacteriaceae</taxon>
        <taxon>Fervidobacterium</taxon>
    </lineage>
</organism>
<dbReference type="EMBL" id="CP000771">
    <property type="protein sequence ID" value="ABS60124.1"/>
    <property type="molecule type" value="Genomic_DNA"/>
</dbReference>
<evidence type="ECO:0000313" key="2">
    <source>
        <dbReference type="EMBL" id="ABS60124.1"/>
    </source>
</evidence>
<dbReference type="STRING" id="381764.Fnod_0258"/>
<accession>A7HJP1</accession>
<name>A7HJP1_FERNB</name>
<keyword evidence="1" id="KW-0812">Transmembrane</keyword>
<sequence length="102" mass="12055">MYIFEKQYIFALILFTFSLVFLTSFREFGKPAISYRIAHLYVGNILFLITGGYVFLTFIFSMINKIFGESIYKLTNADIVLMIFSLYNIYNVQKLRKLAFKK</sequence>